<feature type="transmembrane region" description="Helical" evidence="1">
    <location>
        <begin position="80"/>
        <end position="96"/>
    </location>
</feature>
<feature type="transmembrane region" description="Helical" evidence="1">
    <location>
        <begin position="102"/>
        <end position="118"/>
    </location>
</feature>
<organism evidence="2 3">
    <name type="scientific">Enterococcus faecalis TX4248</name>
    <dbReference type="NCBI Taxonomy" id="749495"/>
    <lineage>
        <taxon>Bacteria</taxon>
        <taxon>Bacillati</taxon>
        <taxon>Bacillota</taxon>
        <taxon>Bacilli</taxon>
        <taxon>Lactobacillales</taxon>
        <taxon>Enterococcaceae</taxon>
        <taxon>Enterococcus</taxon>
    </lineage>
</organism>
<name>A0A125WA26_ENTFL</name>
<feature type="transmembrane region" description="Helical" evidence="1">
    <location>
        <begin position="56"/>
        <end position="73"/>
    </location>
</feature>
<dbReference type="AlphaFoldDB" id="A0A125WA26"/>
<keyword evidence="1" id="KW-1133">Transmembrane helix</keyword>
<dbReference type="RefSeq" id="WP_002355801.1">
    <property type="nucleotide sequence ID" value="NZ_GL454411.1"/>
</dbReference>
<sequence>MTLISTILVTLVAVEFFYIMYLETIVPTSETTSRVFKMDKQELQRKSVTTLFKNQGIYNGLIGAGLIYSVYFAQATMEMTKFLLIYIILVAAYGSLSSDKKIILTQGGLAIVALISLLV</sequence>
<dbReference type="Pfam" id="PF06993">
    <property type="entry name" value="DUF1304"/>
    <property type="match status" value="1"/>
</dbReference>
<keyword evidence="1" id="KW-0472">Membrane</keyword>
<comment type="caution">
    <text evidence="2">The sequence shown here is derived from an EMBL/GenBank/DDBJ whole genome shotgun (WGS) entry which is preliminary data.</text>
</comment>
<feature type="transmembrane region" description="Helical" evidence="1">
    <location>
        <begin position="7"/>
        <end position="26"/>
    </location>
</feature>
<dbReference type="PANTHER" id="PTHR38446:SF1">
    <property type="entry name" value="BLL0914 PROTEIN"/>
    <property type="match status" value="1"/>
</dbReference>
<dbReference type="HOGENOM" id="CLU_129819_2_1_9"/>
<keyword evidence="1" id="KW-0812">Transmembrane</keyword>
<proteinExistence type="predicted"/>
<protein>
    <recommendedName>
        <fullName evidence="4">DUF1304 domain-containing protein</fullName>
    </recommendedName>
</protein>
<evidence type="ECO:0000256" key="1">
    <source>
        <dbReference type="SAM" id="Phobius"/>
    </source>
</evidence>
<dbReference type="Proteomes" id="UP000004846">
    <property type="component" value="Unassembled WGS sequence"/>
</dbReference>
<dbReference type="EMBL" id="AEBR01000005">
    <property type="protein sequence ID" value="EFM84161.1"/>
    <property type="molecule type" value="Genomic_DNA"/>
</dbReference>
<evidence type="ECO:0008006" key="4">
    <source>
        <dbReference type="Google" id="ProtNLM"/>
    </source>
</evidence>
<dbReference type="InterPro" id="IPR009732">
    <property type="entry name" value="DUF1304"/>
</dbReference>
<dbReference type="PANTHER" id="PTHR38446">
    <property type="entry name" value="BLL0914 PROTEIN"/>
    <property type="match status" value="1"/>
</dbReference>
<reference evidence="2 3" key="1">
    <citation type="submission" date="2010-07" db="EMBL/GenBank/DDBJ databases">
        <authorList>
            <person name="Sid Ahmed O."/>
        </authorList>
    </citation>
    <scope>NUCLEOTIDE SEQUENCE [LARGE SCALE GENOMIC DNA]</scope>
    <source>
        <strain evidence="2 3">TX4248</strain>
    </source>
</reference>
<accession>A0A125WA26</accession>
<evidence type="ECO:0000313" key="2">
    <source>
        <dbReference type="EMBL" id="EFM84161.1"/>
    </source>
</evidence>
<gene>
    <name evidence="2" type="ORF">HMPREF9498_00136</name>
</gene>
<evidence type="ECO:0000313" key="3">
    <source>
        <dbReference type="Proteomes" id="UP000004846"/>
    </source>
</evidence>